<protein>
    <recommendedName>
        <fullName evidence="2">Virulence factor domain-containing protein</fullName>
    </recommendedName>
</protein>
<name>A0A3B0UAQ3_9ZZZZ</name>
<reference evidence="1" key="1">
    <citation type="submission" date="2018-06" db="EMBL/GenBank/DDBJ databases">
        <authorList>
            <person name="Zhirakovskaya E."/>
        </authorList>
    </citation>
    <scope>NUCLEOTIDE SEQUENCE</scope>
</reference>
<evidence type="ECO:0000313" key="1">
    <source>
        <dbReference type="EMBL" id="VAW22457.1"/>
    </source>
</evidence>
<dbReference type="AlphaFoldDB" id="A0A3B0UAQ3"/>
<accession>A0A3B0UAQ3</accession>
<evidence type="ECO:0008006" key="2">
    <source>
        <dbReference type="Google" id="ProtNLM"/>
    </source>
</evidence>
<sequence length="27" mass="3072">MSNASIIWWRDIPTQIISGKGRKATKI</sequence>
<gene>
    <name evidence="1" type="ORF">MNBD_ALPHA11-2092</name>
</gene>
<proteinExistence type="predicted"/>
<dbReference type="EMBL" id="UOEQ01000418">
    <property type="protein sequence ID" value="VAW22457.1"/>
    <property type="molecule type" value="Genomic_DNA"/>
</dbReference>
<organism evidence="1">
    <name type="scientific">hydrothermal vent metagenome</name>
    <dbReference type="NCBI Taxonomy" id="652676"/>
    <lineage>
        <taxon>unclassified sequences</taxon>
        <taxon>metagenomes</taxon>
        <taxon>ecological metagenomes</taxon>
    </lineage>
</organism>
<feature type="non-terminal residue" evidence="1">
    <location>
        <position position="27"/>
    </location>
</feature>